<proteinExistence type="predicted"/>
<dbReference type="OrthoDB" id="5843405at2759"/>
<dbReference type="GO" id="GO:0003676">
    <property type="term" value="F:nucleic acid binding"/>
    <property type="evidence" value="ECO:0007669"/>
    <property type="project" value="InterPro"/>
</dbReference>
<dbReference type="AlphaFoldDB" id="A0A0N4WKY9"/>
<gene>
    <name evidence="1" type="ORF">HPLM_LOCUS11768</name>
</gene>
<keyword evidence="2" id="KW-1185">Reference proteome</keyword>
<organism evidence="3">
    <name type="scientific">Haemonchus placei</name>
    <name type="common">Barber's pole worm</name>
    <dbReference type="NCBI Taxonomy" id="6290"/>
    <lineage>
        <taxon>Eukaryota</taxon>
        <taxon>Metazoa</taxon>
        <taxon>Ecdysozoa</taxon>
        <taxon>Nematoda</taxon>
        <taxon>Chromadorea</taxon>
        <taxon>Rhabditida</taxon>
        <taxon>Rhabditina</taxon>
        <taxon>Rhabditomorpha</taxon>
        <taxon>Strongyloidea</taxon>
        <taxon>Trichostrongylidae</taxon>
        <taxon>Haemonchus</taxon>
    </lineage>
</organism>
<evidence type="ECO:0000313" key="1">
    <source>
        <dbReference type="EMBL" id="VDO43785.1"/>
    </source>
</evidence>
<protein>
    <submittedName>
        <fullName evidence="3">Tr-type G domain-containing protein</fullName>
    </submittedName>
</protein>
<evidence type="ECO:0000313" key="2">
    <source>
        <dbReference type="Proteomes" id="UP000268014"/>
    </source>
</evidence>
<dbReference type="InterPro" id="IPR036397">
    <property type="entry name" value="RNaseH_sf"/>
</dbReference>
<reference evidence="3" key="1">
    <citation type="submission" date="2017-02" db="UniProtKB">
        <authorList>
            <consortium name="WormBaseParasite"/>
        </authorList>
    </citation>
    <scope>IDENTIFICATION</scope>
</reference>
<dbReference type="Gene3D" id="3.30.420.10">
    <property type="entry name" value="Ribonuclease H-like superfamily/Ribonuclease H"/>
    <property type="match status" value="1"/>
</dbReference>
<dbReference type="EMBL" id="UZAF01017656">
    <property type="protein sequence ID" value="VDO43785.1"/>
    <property type="molecule type" value="Genomic_DNA"/>
</dbReference>
<evidence type="ECO:0000313" key="3">
    <source>
        <dbReference type="WBParaSite" id="HPLM_0001177601-mRNA-1"/>
    </source>
</evidence>
<name>A0A0N4WKY9_HAEPC</name>
<dbReference type="Proteomes" id="UP000268014">
    <property type="component" value="Unassembled WGS sequence"/>
</dbReference>
<accession>A0A0N4WKY9</accession>
<dbReference type="WBParaSite" id="HPLM_0001177601-mRNA-1">
    <property type="protein sequence ID" value="HPLM_0001177601-mRNA-1"/>
    <property type="gene ID" value="HPLM_0001177601"/>
</dbReference>
<sequence>MAGSPAEAKQHGGMTQRSGHSKSLMVFGAITLEGKMALIFLDKGVKVDSKTYSKGVLDKEVLLWTKSHFGNRTWTH</sequence>
<reference evidence="1 2" key="2">
    <citation type="submission" date="2018-11" db="EMBL/GenBank/DDBJ databases">
        <authorList>
            <consortium name="Pathogen Informatics"/>
        </authorList>
    </citation>
    <scope>NUCLEOTIDE SEQUENCE [LARGE SCALE GENOMIC DNA]</scope>
    <source>
        <strain evidence="1 2">MHpl1</strain>
    </source>
</reference>